<evidence type="ECO:0000256" key="8">
    <source>
        <dbReference type="SAM" id="MobiDB-lite"/>
    </source>
</evidence>
<dbReference type="CDD" id="cd09274">
    <property type="entry name" value="RNase_HI_RT_Ty3"/>
    <property type="match status" value="1"/>
</dbReference>
<keyword evidence="5" id="KW-0255">Endonuclease</keyword>
<comment type="caution">
    <text evidence="11">The sequence shown here is derived from an EMBL/GenBank/DDBJ whole genome shotgun (WGS) entry which is preliminary data.</text>
</comment>
<feature type="compositionally biased region" description="Low complexity" evidence="8">
    <location>
        <begin position="265"/>
        <end position="297"/>
    </location>
</feature>
<dbReference type="InterPro" id="IPR043502">
    <property type="entry name" value="DNA/RNA_pol_sf"/>
</dbReference>
<accession>A0A819KV22</accession>
<feature type="region of interest" description="Disordered" evidence="8">
    <location>
        <begin position="251"/>
        <end position="308"/>
    </location>
</feature>
<dbReference type="Gene3D" id="3.10.10.10">
    <property type="entry name" value="HIV Type 1 Reverse Transcriptase, subunit A, domain 1"/>
    <property type="match status" value="1"/>
</dbReference>
<dbReference type="PROSITE" id="PS50994">
    <property type="entry name" value="INTEGRASE"/>
    <property type="match status" value="1"/>
</dbReference>
<dbReference type="InterPro" id="IPR005162">
    <property type="entry name" value="Retrotrans_gag_dom"/>
</dbReference>
<dbReference type="InterPro" id="IPR041373">
    <property type="entry name" value="RT_RNaseH"/>
</dbReference>
<evidence type="ECO:0000259" key="9">
    <source>
        <dbReference type="PROSITE" id="PS50878"/>
    </source>
</evidence>
<dbReference type="Pfam" id="PF17917">
    <property type="entry name" value="RT_RNaseH"/>
    <property type="match status" value="1"/>
</dbReference>
<feature type="region of interest" description="Disordered" evidence="8">
    <location>
        <begin position="759"/>
        <end position="782"/>
    </location>
</feature>
<feature type="domain" description="Reverse transcriptase" evidence="9">
    <location>
        <begin position="1157"/>
        <end position="1336"/>
    </location>
</feature>
<feature type="region of interest" description="Disordered" evidence="8">
    <location>
        <begin position="1596"/>
        <end position="1618"/>
    </location>
</feature>
<gene>
    <name evidence="11" type="ORF">FNK824_LOCUS23224</name>
</gene>
<evidence type="ECO:0000313" key="12">
    <source>
        <dbReference type="Proteomes" id="UP000663874"/>
    </source>
</evidence>
<feature type="domain" description="Integrase catalytic" evidence="10">
    <location>
        <begin position="1745"/>
        <end position="1908"/>
    </location>
</feature>
<dbReference type="Pfam" id="PF00078">
    <property type="entry name" value="RVT_1"/>
    <property type="match status" value="1"/>
</dbReference>
<evidence type="ECO:0000256" key="7">
    <source>
        <dbReference type="ARBA" id="ARBA00022918"/>
    </source>
</evidence>
<dbReference type="Gene3D" id="3.30.420.10">
    <property type="entry name" value="Ribonuclease H-like superfamily/Ribonuclease H"/>
    <property type="match status" value="1"/>
</dbReference>
<feature type="compositionally biased region" description="Polar residues" evidence="8">
    <location>
        <begin position="733"/>
        <end position="744"/>
    </location>
</feature>
<reference evidence="11" key="1">
    <citation type="submission" date="2021-02" db="EMBL/GenBank/DDBJ databases">
        <authorList>
            <person name="Nowell W R."/>
        </authorList>
    </citation>
    <scope>NUCLEOTIDE SEQUENCE</scope>
</reference>
<evidence type="ECO:0000256" key="1">
    <source>
        <dbReference type="ARBA" id="ARBA00012493"/>
    </source>
</evidence>
<dbReference type="SUPFAM" id="SSF50630">
    <property type="entry name" value="Acid proteases"/>
    <property type="match status" value="2"/>
</dbReference>
<feature type="region of interest" description="Disordered" evidence="8">
    <location>
        <begin position="1558"/>
        <end position="1580"/>
    </location>
</feature>
<keyword evidence="3" id="KW-0548">Nucleotidyltransferase</keyword>
<keyword evidence="7" id="KW-0695">RNA-directed DNA polymerase</keyword>
<dbReference type="PANTHER" id="PTHR37984">
    <property type="entry name" value="PROTEIN CBG26694"/>
    <property type="match status" value="1"/>
</dbReference>
<dbReference type="InterPro" id="IPR012337">
    <property type="entry name" value="RNaseH-like_sf"/>
</dbReference>
<feature type="compositionally biased region" description="Low complexity" evidence="8">
    <location>
        <begin position="1607"/>
        <end position="1618"/>
    </location>
</feature>
<evidence type="ECO:0000256" key="5">
    <source>
        <dbReference type="ARBA" id="ARBA00022759"/>
    </source>
</evidence>
<name>A0A819KV22_9BILA</name>
<dbReference type="InterPro" id="IPR001584">
    <property type="entry name" value="Integrase_cat-core"/>
</dbReference>
<proteinExistence type="predicted"/>
<dbReference type="InterPro" id="IPR021109">
    <property type="entry name" value="Peptidase_aspartic_dom_sf"/>
</dbReference>
<feature type="compositionally biased region" description="Low complexity" evidence="8">
    <location>
        <begin position="768"/>
        <end position="782"/>
    </location>
</feature>
<dbReference type="FunFam" id="3.30.70.270:FF:000020">
    <property type="entry name" value="Transposon Tf2-6 polyprotein-like Protein"/>
    <property type="match status" value="1"/>
</dbReference>
<dbReference type="InterPro" id="IPR036397">
    <property type="entry name" value="RNaseH_sf"/>
</dbReference>
<dbReference type="Pfam" id="PF17921">
    <property type="entry name" value="Integrase_H2C2"/>
    <property type="match status" value="1"/>
</dbReference>
<protein>
    <recommendedName>
        <fullName evidence="1">RNA-directed DNA polymerase</fullName>
        <ecNumber evidence="1">2.7.7.49</ecNumber>
    </recommendedName>
</protein>
<dbReference type="Proteomes" id="UP000663874">
    <property type="component" value="Unassembled WGS sequence"/>
</dbReference>
<keyword evidence="6" id="KW-0378">Hydrolase</keyword>
<dbReference type="GO" id="GO:0003676">
    <property type="term" value="F:nucleic acid binding"/>
    <property type="evidence" value="ECO:0007669"/>
    <property type="project" value="InterPro"/>
</dbReference>
<keyword evidence="4" id="KW-0540">Nuclease</keyword>
<dbReference type="InterPro" id="IPR043128">
    <property type="entry name" value="Rev_trsase/Diguanyl_cyclase"/>
</dbReference>
<evidence type="ECO:0000256" key="3">
    <source>
        <dbReference type="ARBA" id="ARBA00022695"/>
    </source>
</evidence>
<dbReference type="InterPro" id="IPR000477">
    <property type="entry name" value="RT_dom"/>
</dbReference>
<dbReference type="Gene3D" id="1.10.340.70">
    <property type="match status" value="1"/>
</dbReference>
<dbReference type="GO" id="GO:0004519">
    <property type="term" value="F:endonuclease activity"/>
    <property type="evidence" value="ECO:0007669"/>
    <property type="project" value="UniProtKB-KW"/>
</dbReference>
<feature type="compositionally biased region" description="Low complexity" evidence="8">
    <location>
        <begin position="690"/>
        <end position="732"/>
    </location>
</feature>
<evidence type="ECO:0000313" key="11">
    <source>
        <dbReference type="EMBL" id="CAF3951037.1"/>
    </source>
</evidence>
<dbReference type="Gene3D" id="3.30.70.270">
    <property type="match status" value="2"/>
</dbReference>
<evidence type="ECO:0000259" key="10">
    <source>
        <dbReference type="PROSITE" id="PS50994"/>
    </source>
</evidence>
<dbReference type="PANTHER" id="PTHR37984:SF5">
    <property type="entry name" value="PROTEIN NYNRIN-LIKE"/>
    <property type="match status" value="1"/>
</dbReference>
<dbReference type="CDD" id="cd00303">
    <property type="entry name" value="retropepsin_like"/>
    <property type="match status" value="2"/>
</dbReference>
<dbReference type="EMBL" id="CAJOBE010004871">
    <property type="protein sequence ID" value="CAF3951037.1"/>
    <property type="molecule type" value="Genomic_DNA"/>
</dbReference>
<dbReference type="InterPro" id="IPR001969">
    <property type="entry name" value="Aspartic_peptidase_AS"/>
</dbReference>
<dbReference type="Pfam" id="PF08284">
    <property type="entry name" value="RVP_2"/>
    <property type="match status" value="1"/>
</dbReference>
<dbReference type="FunFam" id="1.10.340.70:FF:000001">
    <property type="entry name" value="Retrovirus-related Pol polyprotein from transposon gypsy-like Protein"/>
    <property type="match status" value="1"/>
</dbReference>
<dbReference type="FunFam" id="3.30.420.10:FF:000032">
    <property type="entry name" value="Retrovirus-related Pol polyprotein from transposon 297-like Protein"/>
    <property type="match status" value="1"/>
</dbReference>
<dbReference type="Pfam" id="PF03732">
    <property type="entry name" value="Retrotrans_gag"/>
    <property type="match status" value="2"/>
</dbReference>
<dbReference type="Pfam" id="PF13975">
    <property type="entry name" value="gag-asp_proteas"/>
    <property type="match status" value="1"/>
</dbReference>
<dbReference type="CDD" id="cd01647">
    <property type="entry name" value="RT_LTR"/>
    <property type="match status" value="1"/>
</dbReference>
<evidence type="ECO:0000256" key="4">
    <source>
        <dbReference type="ARBA" id="ARBA00022722"/>
    </source>
</evidence>
<dbReference type="EC" id="2.7.7.49" evidence="1"/>
<dbReference type="Gene3D" id="2.40.70.10">
    <property type="entry name" value="Acid Proteases"/>
    <property type="match status" value="2"/>
</dbReference>
<sequence>MLTRQGAARLIASEFTRLSNIDIDYPDGSNVHPVVYRPAELIMAEKTIATLLSKTLEQTPKYSGKSDQNADEWLNDLIATCRMADITEAHALKLIPAFLEGHAKQWYSDNKKTFETWNVFKTEFIRTYSSPTTKQLASNRLRTRLQHYDEPVIEYYTDIMKLCKLVDPSMTDASKLDHLYHGLKHSLMKEVLRQNPRTPSDFLAHAQREETLDRLVTTSVHHTNDIIDTNTPHNAPLRPAQTVTPIWHQTSPNTSYAWHPPRPTQYQSSSPSNYQHSSYPSNYQRSSYPSNYQQSSPHNNPYISNTSFNDSYPHRHSVRCYRCHNGKPIRAMIDTGASHSFITQRALRTLSYFRLPSCERAAQLGDGQTTLKIVGEIQLLLQFDQVFTPVNALVTQTMNTDFILGGDWCTKNKVKIDYAKSQVSLCTQLGRAAQLIASEFTRLSNIDIDYPDRSHVHPVVYRPAELIMAEKTIATLLSKTLEQTPKYSGKPDQNADEWLNDLIATCRMADITEAQALKLVPVFLEGHAKQWYSDNKETFETWNVFKTEFIRTYSSPTTTQLASNRLRTRLQHYDEPVIEYYTDIMKLCKLVDPTMTDASKLDHLYHGLKHSLMKEVLRQTPRTPSNFLEHAQREETLDRLVTTSVHHTNDVIDTNTPHNAPLHPAPPITPIWHQTSPHTSYAWPPPRPTQYQRSSYPSNYQQSSYPSNYQQSSYPSNYHRSSYPSNYQQSSPHNNPYISNTSFNDSYPHRRSVQCYRCHKESNDGSDSHPSQPSLSYSSTTPAYSSTKFTTYYRPTSSYYSSIRKPQPINYYFKQRIVNKNTITPNPSLIFINTLINGKPIRAMIDTGASHSFITQCALRTLSYFRLPSCERTAQLGDGQTTLKIVGEIQLFLQFDQVFTPVNALVTQTMNTDFILGGDWCTKNKVKIDYAKSQVSLCTQLGRIFIPYHKHIDYLSLDVKSINAIHIPPRESCTVQAKVQLSSANTVYFSPADTISLERSVIMLPALLHVNNYTTYLEIYNPHDTTCTLPMNTRLGHITHTPHKLQSCVIYDPSRCSSSWSSQHHVINTIDLKQTPSNTCKIIDKLLDHITKCQDKHQLRHILEQHIKIFDISHVTQANTSVPHIINTGDSLPISSRPYPRTIQQRRELQAEIQKMLQANQIRPSISPWSSPVIIHKKKDGGIRFLVDYRKLNSVTKKDSFPQPTTEELLNRLGGHCFYSKLDLKSGYFQIPIHEADKDKTAFITQDGLWEFNVLPQGIMNGPPTFQRTMHNLLGYGRWDYVMAYLDDILIFSRTFDEHVKHLNEILYILADVNFQVNPDKCFIAVQEIDFLGHTINEHSIKPNGEKIKAIVDLPSPRTLKEANEFLGKINWYRKFIPNFARIAAPLHKVTNKTKHRRHEFRWGPEQQQSFEEFQHILTTSPLFLEYPDLSTPFTLTTDASDIGIGGILRQDTPAGTKINYFKSRVLNDTEHKYDTFEKEALAIYWCITELRSYIGDSNIIVETDHRPLENFHLKQINNKRVMNWIFKLQDILPQIIAVKYCKGANNTAADYISRHVPSSTSVNTTPPGPTDTPHSHTCDTPELNAVTTRAQAKLLAPPRSSTPIASESTCSSPSTSTQSYDFSLSRIRTEQHTDLNIQNIIQQIRNERRYSSFLIQDDILYKLVRRDNTVLKLIYTPATLIPDLLTAYHDHPLSGHFGIARTWSQLRNAYYWPRMKETIMSYIKSCDKCSKFNLDRRKPPGFLQPIQPPNDVFQILGMDWWGPTIPSLSGNRYVLVVTDRLSGYVFATASPTNTAQDTARILMEKIILVHGPPDILITDQGTHFKNELLQAISKLVGCAHVFSTPYHPQTNGQTERWNATFATQLAKFCNTEHDNWDTFLPSIVYAYNNGIHSSTGFTPYQLAFGRQPRHPFQPPATTFEFTKPHDYWTQLMQYRNTVLKQAKNNVLHQQQLSKLRFDKNRSHPIFLPGDLVWMKIFVGRNKLDARYTGPVRIIQLISPVSFIVEDENFQRFQPPYAHIPNSFLHQSLPQYPSLLLSPPREPHTSSLVPPNPIVS</sequence>
<evidence type="ECO:0000256" key="2">
    <source>
        <dbReference type="ARBA" id="ARBA00022679"/>
    </source>
</evidence>
<dbReference type="InterPro" id="IPR041588">
    <property type="entry name" value="Integrase_H2C2"/>
</dbReference>
<feature type="compositionally biased region" description="Polar residues" evidence="8">
    <location>
        <begin position="298"/>
        <end position="308"/>
    </location>
</feature>
<dbReference type="SUPFAM" id="SSF56672">
    <property type="entry name" value="DNA/RNA polymerases"/>
    <property type="match status" value="1"/>
</dbReference>
<keyword evidence="2" id="KW-0808">Transferase</keyword>
<organism evidence="11 12">
    <name type="scientific">Rotaria sordida</name>
    <dbReference type="NCBI Taxonomy" id="392033"/>
    <lineage>
        <taxon>Eukaryota</taxon>
        <taxon>Metazoa</taxon>
        <taxon>Spiralia</taxon>
        <taxon>Gnathifera</taxon>
        <taxon>Rotifera</taxon>
        <taxon>Eurotatoria</taxon>
        <taxon>Bdelloidea</taxon>
        <taxon>Philodinida</taxon>
        <taxon>Philodinidae</taxon>
        <taxon>Rotaria</taxon>
    </lineage>
</organism>
<feature type="region of interest" description="Disordered" evidence="8">
    <location>
        <begin position="650"/>
        <end position="744"/>
    </location>
</feature>
<dbReference type="Pfam" id="PF00665">
    <property type="entry name" value="rve"/>
    <property type="match status" value="1"/>
</dbReference>
<dbReference type="GO" id="GO:0004190">
    <property type="term" value="F:aspartic-type endopeptidase activity"/>
    <property type="evidence" value="ECO:0007669"/>
    <property type="project" value="InterPro"/>
</dbReference>
<dbReference type="GO" id="GO:0006508">
    <property type="term" value="P:proteolysis"/>
    <property type="evidence" value="ECO:0007669"/>
    <property type="project" value="InterPro"/>
</dbReference>
<dbReference type="PROSITE" id="PS00141">
    <property type="entry name" value="ASP_PROTEASE"/>
    <property type="match status" value="2"/>
</dbReference>
<dbReference type="GO" id="GO:0015074">
    <property type="term" value="P:DNA integration"/>
    <property type="evidence" value="ECO:0007669"/>
    <property type="project" value="InterPro"/>
</dbReference>
<dbReference type="SUPFAM" id="SSF53098">
    <property type="entry name" value="Ribonuclease H-like"/>
    <property type="match status" value="1"/>
</dbReference>
<evidence type="ECO:0000256" key="6">
    <source>
        <dbReference type="ARBA" id="ARBA00022801"/>
    </source>
</evidence>
<dbReference type="InterPro" id="IPR050951">
    <property type="entry name" value="Retrovirus_Pol_polyprotein"/>
</dbReference>
<dbReference type="GO" id="GO:0003964">
    <property type="term" value="F:RNA-directed DNA polymerase activity"/>
    <property type="evidence" value="ECO:0007669"/>
    <property type="project" value="UniProtKB-KW"/>
</dbReference>
<dbReference type="PROSITE" id="PS50878">
    <property type="entry name" value="RT_POL"/>
    <property type="match status" value="1"/>
</dbReference>